<comment type="subcellular location">
    <subcellularLocation>
        <location evidence="1">Cell envelope</location>
    </subcellularLocation>
</comment>
<dbReference type="Proteomes" id="UP000183376">
    <property type="component" value="Chromosome I"/>
</dbReference>
<evidence type="ECO:0000256" key="1">
    <source>
        <dbReference type="ARBA" id="ARBA00004196"/>
    </source>
</evidence>
<dbReference type="PANTHER" id="PTHR43649:SF31">
    <property type="entry name" value="SN-GLYCEROL-3-PHOSPHATE-BINDING PERIPLASMIC PROTEIN UGPB"/>
    <property type="match status" value="1"/>
</dbReference>
<keyword evidence="7" id="KW-1185">Reference proteome</keyword>
<dbReference type="Gene3D" id="3.40.190.10">
    <property type="entry name" value="Periplasmic binding protein-like II"/>
    <property type="match status" value="2"/>
</dbReference>
<sequence length="464" mass="50137">MNPTTRRSVLRGALAAAATPLLAGCVTAGGGDQGPALRGQITKDNPLGVALDAPLEVVIFKGAYGDQYALDAERAYNQRHPQAKINHQAIQKVGEALQPRFVADTPPDVVDNTGAGSLDLPTLVKANQVSDLTELLDSPSLHDPAVRVRDTLLPGVVDDGTFNGRPRALNLVYTAWGVWYSRTLFAERGWSYPKTWDQMLTLCGEIKKSGIAPWTHQGKYPDYVGDLLVSMAFKAGGNELLLAVDNLEPNAWKHEAMVNAATAFAELVGKGYVMPGSEGLSHTEAQAAWSQGKAAFLPCGSWLESEQKGVTPESFQMVMMPPPQLSTSDKMPANAVRAGGAQSFIVPEKARNRQGGMDFLRTLFAVPQARRFAELASALPSVKGATEGLRLSSGADSVRAAVNAAGDNAFRYRFRTWYGTLKKAWDDATGELFTGRLTPQQWADRVQRAADAVARDPNITKYRR</sequence>
<proteinExistence type="inferred from homology"/>
<dbReference type="NCBIfam" id="TIGR03851">
    <property type="entry name" value="chitin_NgcE"/>
    <property type="match status" value="1"/>
</dbReference>
<dbReference type="STRING" id="211114.SAMN04489726_3632"/>
<gene>
    <name evidence="6" type="ORF">SAMN04489726_3632</name>
</gene>
<keyword evidence="3" id="KW-0813">Transport</keyword>
<feature type="signal peptide" evidence="5">
    <location>
        <begin position="1"/>
        <end position="23"/>
    </location>
</feature>
<organism evidence="6 7">
    <name type="scientific">Allokutzneria albata</name>
    <name type="common">Kibdelosporangium albatum</name>
    <dbReference type="NCBI Taxonomy" id="211114"/>
    <lineage>
        <taxon>Bacteria</taxon>
        <taxon>Bacillati</taxon>
        <taxon>Actinomycetota</taxon>
        <taxon>Actinomycetes</taxon>
        <taxon>Pseudonocardiales</taxon>
        <taxon>Pseudonocardiaceae</taxon>
        <taxon>Allokutzneria</taxon>
    </lineage>
</organism>
<dbReference type="OrthoDB" id="8663148at2"/>
<accession>A0A1G9WI66</accession>
<evidence type="ECO:0000313" key="6">
    <source>
        <dbReference type="EMBL" id="SDM84282.1"/>
    </source>
</evidence>
<protein>
    <submittedName>
        <fullName evidence="6">N-acetylglucosamine transport system substrate-binding protein</fullName>
    </submittedName>
</protein>
<evidence type="ECO:0000256" key="4">
    <source>
        <dbReference type="ARBA" id="ARBA00022729"/>
    </source>
</evidence>
<evidence type="ECO:0000256" key="3">
    <source>
        <dbReference type="ARBA" id="ARBA00022448"/>
    </source>
</evidence>
<dbReference type="SUPFAM" id="SSF53850">
    <property type="entry name" value="Periplasmic binding protein-like II"/>
    <property type="match status" value="1"/>
</dbReference>
<dbReference type="eggNOG" id="COG1653">
    <property type="taxonomic scope" value="Bacteria"/>
</dbReference>
<reference evidence="6 7" key="1">
    <citation type="submission" date="2016-10" db="EMBL/GenBank/DDBJ databases">
        <authorList>
            <person name="de Groot N.N."/>
        </authorList>
    </citation>
    <scope>NUCLEOTIDE SEQUENCE [LARGE SCALE GENOMIC DNA]</scope>
    <source>
        <strain evidence="6 7">DSM 44149</strain>
    </source>
</reference>
<evidence type="ECO:0000256" key="2">
    <source>
        <dbReference type="ARBA" id="ARBA00008520"/>
    </source>
</evidence>
<dbReference type="EMBL" id="LT629701">
    <property type="protein sequence ID" value="SDM84282.1"/>
    <property type="molecule type" value="Genomic_DNA"/>
</dbReference>
<dbReference type="PROSITE" id="PS51318">
    <property type="entry name" value="TAT"/>
    <property type="match status" value="1"/>
</dbReference>
<name>A0A1G9WI66_ALLAB</name>
<dbReference type="InterPro" id="IPR050490">
    <property type="entry name" value="Bact_solute-bd_prot1"/>
</dbReference>
<feature type="chain" id="PRO_5038697546" evidence="5">
    <location>
        <begin position="24"/>
        <end position="464"/>
    </location>
</feature>
<dbReference type="PANTHER" id="PTHR43649">
    <property type="entry name" value="ARABINOSE-BINDING PROTEIN-RELATED"/>
    <property type="match status" value="1"/>
</dbReference>
<dbReference type="PROSITE" id="PS51257">
    <property type="entry name" value="PROKAR_LIPOPROTEIN"/>
    <property type="match status" value="1"/>
</dbReference>
<evidence type="ECO:0000256" key="5">
    <source>
        <dbReference type="SAM" id="SignalP"/>
    </source>
</evidence>
<dbReference type="Pfam" id="PF01547">
    <property type="entry name" value="SBP_bac_1"/>
    <property type="match status" value="1"/>
</dbReference>
<evidence type="ECO:0000313" key="7">
    <source>
        <dbReference type="Proteomes" id="UP000183376"/>
    </source>
</evidence>
<dbReference type="GO" id="GO:0030313">
    <property type="term" value="C:cell envelope"/>
    <property type="evidence" value="ECO:0007669"/>
    <property type="project" value="UniProtKB-SubCell"/>
</dbReference>
<dbReference type="InterPro" id="IPR006059">
    <property type="entry name" value="SBP"/>
</dbReference>
<dbReference type="AlphaFoldDB" id="A0A1G9WI66"/>
<keyword evidence="4 5" id="KW-0732">Signal</keyword>
<dbReference type="InterPro" id="IPR022386">
    <property type="entry name" value="Chitin_NgcE"/>
</dbReference>
<dbReference type="InterPro" id="IPR006311">
    <property type="entry name" value="TAT_signal"/>
</dbReference>
<comment type="similarity">
    <text evidence="2">Belongs to the bacterial solute-binding protein 1 family.</text>
</comment>